<evidence type="ECO:0000256" key="3">
    <source>
        <dbReference type="ARBA" id="ARBA00022801"/>
    </source>
</evidence>
<proteinExistence type="inferred from homology"/>
<dbReference type="NCBIfam" id="TIGR01069">
    <property type="entry name" value="mutS2"/>
    <property type="match status" value="1"/>
</dbReference>
<evidence type="ECO:0000256" key="7">
    <source>
        <dbReference type="HAMAP-Rule" id="MF_00092"/>
    </source>
</evidence>
<dbReference type="GO" id="GO:0005524">
    <property type="term" value="F:ATP binding"/>
    <property type="evidence" value="ECO:0007669"/>
    <property type="project" value="UniProtKB-UniRule"/>
</dbReference>
<evidence type="ECO:0000256" key="8">
    <source>
        <dbReference type="SAM" id="Coils"/>
    </source>
</evidence>
<keyword evidence="3 7" id="KW-0378">Hydrolase</keyword>
<dbReference type="GO" id="GO:0045910">
    <property type="term" value="P:negative regulation of DNA recombination"/>
    <property type="evidence" value="ECO:0007669"/>
    <property type="project" value="InterPro"/>
</dbReference>
<comment type="caution">
    <text evidence="9">The sequence shown here is derived from an EMBL/GenBank/DDBJ whole genome shotgun (WGS) entry which is preliminary data.</text>
</comment>
<dbReference type="Pfam" id="PF00488">
    <property type="entry name" value="MutS_V"/>
    <property type="match status" value="1"/>
</dbReference>
<dbReference type="PANTHER" id="PTHR48466">
    <property type="entry name" value="OS10G0509000 PROTEIN-RELATED"/>
    <property type="match status" value="1"/>
</dbReference>
<dbReference type="SUPFAM" id="SSF48334">
    <property type="entry name" value="DNA repair protein MutS, domain III"/>
    <property type="match status" value="1"/>
</dbReference>
<comment type="similarity">
    <text evidence="7">Belongs to the DNA mismatch repair MutS family. MutS2 subfamily.</text>
</comment>
<keyword evidence="2 7" id="KW-0547">Nucleotide-binding</keyword>
<dbReference type="SMART" id="SM00533">
    <property type="entry name" value="MUTSd"/>
    <property type="match status" value="1"/>
</dbReference>
<comment type="function">
    <text evidence="7">Endonuclease that is involved in the suppression of homologous recombination and thus may have a key role in the control of bacterial genetic diversity.</text>
</comment>
<dbReference type="GO" id="GO:0043023">
    <property type="term" value="F:ribosomal large subunit binding"/>
    <property type="evidence" value="ECO:0007669"/>
    <property type="project" value="UniProtKB-UniRule"/>
</dbReference>
<dbReference type="EMBL" id="LGFG01000095">
    <property type="protein sequence ID" value="KUK22768.1"/>
    <property type="molecule type" value="Genomic_DNA"/>
</dbReference>
<dbReference type="Gene3D" id="1.10.1420.10">
    <property type="match status" value="2"/>
</dbReference>
<dbReference type="PATRIC" id="fig|93930.3.peg.142"/>
<dbReference type="InterPro" id="IPR000432">
    <property type="entry name" value="DNA_mismatch_repair_MutS_C"/>
</dbReference>
<dbReference type="SUPFAM" id="SSF52540">
    <property type="entry name" value="P-loop containing nucleoside triphosphate hydrolases"/>
    <property type="match status" value="1"/>
</dbReference>
<dbReference type="GO" id="GO:0072344">
    <property type="term" value="P:rescue of stalled ribosome"/>
    <property type="evidence" value="ECO:0007669"/>
    <property type="project" value="UniProtKB-UniRule"/>
</dbReference>
<dbReference type="InterPro" id="IPR045076">
    <property type="entry name" value="MutS"/>
</dbReference>
<organism evidence="9 10">
    <name type="scientific">Thermotoga petrophila</name>
    <dbReference type="NCBI Taxonomy" id="93929"/>
    <lineage>
        <taxon>Bacteria</taxon>
        <taxon>Thermotogati</taxon>
        <taxon>Thermotogota</taxon>
        <taxon>Thermotogae</taxon>
        <taxon>Thermotogales</taxon>
        <taxon>Thermotogaceae</taxon>
        <taxon>Thermotoga</taxon>
    </lineage>
</organism>
<dbReference type="InterPro" id="IPR007696">
    <property type="entry name" value="DNA_mismatch_repair_MutS_core"/>
</dbReference>
<name>A0A101EQ14_9THEM</name>
<dbReference type="PROSITE" id="PS50828">
    <property type="entry name" value="SMR"/>
    <property type="match status" value="1"/>
</dbReference>
<dbReference type="GO" id="GO:0006298">
    <property type="term" value="P:mismatch repair"/>
    <property type="evidence" value="ECO:0007669"/>
    <property type="project" value="InterPro"/>
</dbReference>
<dbReference type="SMART" id="SM00534">
    <property type="entry name" value="MUTSac"/>
    <property type="match status" value="1"/>
</dbReference>
<sequence length="757" mass="86464">MDYLESLDFPKVVEIVKKYALSDLGRKHLDTLKPTVNPWDELELVEELLNYFARWGEPPIKGLNDISQEVERVKSGSALEPWELLRVSVFLEGCDILKKDFEKREYSRLKETFSRLSSFRDFVEEVNRCIEQDGEISDRASPRLREIRTEKKRLSSEIKRKADDFVRTHSQILQEQMYVYRDGRYLFPVKASMRNAVRGIVHHLSSSGATVFLEPDEFVELNNRVRLLEEEERLEISRILRQLTNILLSRLNDLERNVELIARFDSLYARVKFAREFNGTVVKPSSRIRLVNARHPLIPKERVVPINLELPPNKRGFIITGPNMGGKTVTVKTVGLFTALMMSGFPLPCDEGTELKVFPKIMADIGEEQSIEQSLSTFSSHMKKIVEIVKNADSDSLVILDELGSGTDPVEGAALAIAIIEDLLEKGATIFVTTHLTPVKVFAMNHPLLLNASMEFDPETLSPTYRVLVGVPGGSHAFQIAEKLGLDKRIIENARSRLSREEMELEGLIRSLHEKISLLEEEKRKLQKEREEYMKLREKYEEDYKKLRRMKIEEFDKELRELNDYIRKVKKELDQAIHVAKTGSVDEMREAVKTIEKEKKDLEQKRIEEATEEEIKPGDHVKMEGGTSVGKVVEVKSGTALVDFGFLRLKVPVSKLKKAKKEEKEESSAVSYRPSSFRTEIDIRGMTVEEAEPVVKKFIDDLMMNGISKGYIIHGKGTGKLASGVWEILRKDKRVVSFRFGTPSEGGTGVTVVEVKV</sequence>
<dbReference type="PIRSF" id="PIRSF005814">
    <property type="entry name" value="MutS_YshD"/>
    <property type="match status" value="1"/>
</dbReference>
<dbReference type="GO" id="GO:0140664">
    <property type="term" value="F:ATP-dependent DNA damage sensor activity"/>
    <property type="evidence" value="ECO:0007669"/>
    <property type="project" value="InterPro"/>
</dbReference>
<dbReference type="EC" id="3.1.-.-" evidence="7"/>
<dbReference type="Pfam" id="PF20297">
    <property type="entry name" value="MSSS"/>
    <property type="match status" value="1"/>
</dbReference>
<keyword evidence="6 7" id="KW-0238">DNA-binding</keyword>
<dbReference type="InterPro" id="IPR036063">
    <property type="entry name" value="Smr_dom_sf"/>
</dbReference>
<gene>
    <name evidence="7" type="primary">mutS2</name>
    <name evidence="7" type="synonym">rqcU</name>
    <name evidence="9" type="ORF">XD57_1131</name>
</gene>
<dbReference type="Gene3D" id="3.30.1370.110">
    <property type="match status" value="1"/>
</dbReference>
<dbReference type="Proteomes" id="UP000058636">
    <property type="component" value="Unassembled WGS sequence"/>
</dbReference>
<dbReference type="AlphaFoldDB" id="A0A101EQ14"/>
<dbReference type="InterPro" id="IPR036187">
    <property type="entry name" value="DNA_mismatch_repair_MutS_sf"/>
</dbReference>
<feature type="coiled-coil region" evidence="8">
    <location>
        <begin position="491"/>
        <end position="613"/>
    </location>
</feature>
<dbReference type="PANTHER" id="PTHR48466:SF2">
    <property type="entry name" value="OS10G0509000 PROTEIN"/>
    <property type="match status" value="1"/>
</dbReference>
<dbReference type="SUPFAM" id="SSF160443">
    <property type="entry name" value="SMR domain-like"/>
    <property type="match status" value="1"/>
</dbReference>
<evidence type="ECO:0000256" key="1">
    <source>
        <dbReference type="ARBA" id="ARBA00022730"/>
    </source>
</evidence>
<dbReference type="GO" id="GO:0016887">
    <property type="term" value="F:ATP hydrolysis activity"/>
    <property type="evidence" value="ECO:0007669"/>
    <property type="project" value="InterPro"/>
</dbReference>
<feature type="binding site" evidence="7">
    <location>
        <begin position="321"/>
        <end position="328"/>
    </location>
    <ligand>
        <name>ATP</name>
        <dbReference type="ChEBI" id="CHEBI:30616"/>
    </ligand>
</feature>
<dbReference type="InterPro" id="IPR027417">
    <property type="entry name" value="P-loop_NTPase"/>
</dbReference>
<reference evidence="9 10" key="1">
    <citation type="journal article" date="2015" name="MBio">
        <title>Genome-Resolved Metagenomic Analysis Reveals Roles for Candidate Phyla and Other Microbial Community Members in Biogeochemical Transformations in Oil Reservoirs.</title>
        <authorList>
            <person name="Hu P."/>
            <person name="Tom L."/>
            <person name="Singh A."/>
            <person name="Thomas B.C."/>
            <person name="Baker B.J."/>
            <person name="Piceno Y.M."/>
            <person name="Andersen G.L."/>
            <person name="Banfield J.F."/>
        </authorList>
    </citation>
    <scope>NUCLEOTIDE SEQUENCE [LARGE SCALE GENOMIC DNA]</scope>
    <source>
        <strain evidence="9">46_26</strain>
    </source>
</reference>
<dbReference type="GO" id="GO:0004519">
    <property type="term" value="F:endonuclease activity"/>
    <property type="evidence" value="ECO:0007669"/>
    <property type="project" value="UniProtKB-UniRule"/>
</dbReference>
<dbReference type="InterPro" id="IPR002625">
    <property type="entry name" value="Smr_dom"/>
</dbReference>
<comment type="subunit">
    <text evidence="7">Homodimer. Binds to stalled ribosomes, contacting rRNA.</text>
</comment>
<evidence type="ECO:0000256" key="2">
    <source>
        <dbReference type="ARBA" id="ARBA00022741"/>
    </source>
</evidence>
<keyword evidence="8" id="KW-0175">Coiled coil</keyword>
<dbReference type="InterPro" id="IPR005747">
    <property type="entry name" value="MutS2"/>
</dbReference>
<comment type="function">
    <text evidence="7">Acts as a ribosome collision sensor, splitting the ribosome into its 2 subunits. Detects stalled/collided 70S ribosomes which it binds and splits by an ATP-hydrolysis driven conformational change. Acts upstream of the ribosome quality control system (RQC), a ribosome-associated complex that mediates the extraction of incompletely synthesized nascent chains from stalled ribosomes and their subsequent degradation. Probably generates substrates for RQC.</text>
</comment>
<evidence type="ECO:0000256" key="4">
    <source>
        <dbReference type="ARBA" id="ARBA00022840"/>
    </source>
</evidence>
<dbReference type="Gene3D" id="3.40.50.300">
    <property type="entry name" value="P-loop containing nucleotide triphosphate hydrolases"/>
    <property type="match status" value="1"/>
</dbReference>
<dbReference type="PROSITE" id="PS00486">
    <property type="entry name" value="DNA_MISMATCH_REPAIR_2"/>
    <property type="match status" value="1"/>
</dbReference>
<keyword evidence="7" id="KW-0540">Nuclease</keyword>
<dbReference type="GO" id="GO:0019843">
    <property type="term" value="F:rRNA binding"/>
    <property type="evidence" value="ECO:0007669"/>
    <property type="project" value="UniProtKB-UniRule"/>
</dbReference>
<evidence type="ECO:0000313" key="10">
    <source>
        <dbReference type="Proteomes" id="UP000058636"/>
    </source>
</evidence>
<evidence type="ECO:0000256" key="5">
    <source>
        <dbReference type="ARBA" id="ARBA00022884"/>
    </source>
</evidence>
<keyword evidence="5 7" id="KW-0694">RNA-binding</keyword>
<dbReference type="CDD" id="cd03280">
    <property type="entry name" value="ABC_MutS2"/>
    <property type="match status" value="1"/>
</dbReference>
<dbReference type="Pfam" id="PF01713">
    <property type="entry name" value="Smr"/>
    <property type="match status" value="1"/>
</dbReference>
<dbReference type="FunFam" id="3.40.50.300:FF:000830">
    <property type="entry name" value="Endonuclease MutS2"/>
    <property type="match status" value="1"/>
</dbReference>
<dbReference type="GO" id="GO:0030983">
    <property type="term" value="F:mismatched DNA binding"/>
    <property type="evidence" value="ECO:0007669"/>
    <property type="project" value="InterPro"/>
</dbReference>
<evidence type="ECO:0000256" key="6">
    <source>
        <dbReference type="ARBA" id="ARBA00023125"/>
    </source>
</evidence>
<accession>A0A101EQ14</accession>
<protein>
    <recommendedName>
        <fullName evidence="7">Endonuclease MutS2</fullName>
        <ecNumber evidence="7">3.1.-.-</ecNumber>
    </recommendedName>
    <alternativeName>
        <fullName evidence="7">Ribosome-associated protein quality control-upstream factor</fullName>
        <shortName evidence="7">RQC-upstream factor</shortName>
        <shortName evidence="7">RqcU</shortName>
        <ecNumber evidence="7">3.6.4.-</ecNumber>
    </alternativeName>
</protein>
<evidence type="ECO:0000313" key="9">
    <source>
        <dbReference type="EMBL" id="KUK22768.1"/>
    </source>
</evidence>
<keyword evidence="4 7" id="KW-0067">ATP-binding</keyword>
<dbReference type="EC" id="3.6.4.-" evidence="7"/>
<keyword evidence="1 7" id="KW-0699">rRNA-binding</keyword>
<dbReference type="InterPro" id="IPR046893">
    <property type="entry name" value="MSSS"/>
</dbReference>
<dbReference type="HAMAP" id="MF_00092">
    <property type="entry name" value="MutS2"/>
    <property type="match status" value="1"/>
</dbReference>
<dbReference type="SMART" id="SM00463">
    <property type="entry name" value="SMR"/>
    <property type="match status" value="1"/>
</dbReference>
<keyword evidence="7" id="KW-0255">Endonuclease</keyword>